<protein>
    <submittedName>
        <fullName evidence="2">p24</fullName>
    </submittedName>
</protein>
<reference evidence="2 3" key="1">
    <citation type="journal article" date="2013" name="Virus Genes">
        <title>The genome of a baculovirus isolated from Hemileuca sp. encodes a serpin ortholog.</title>
        <authorList>
            <person name="Rohrmann G.F."/>
            <person name="Erlandson M.A."/>
            <person name="Theilmann D.A."/>
        </authorList>
    </citation>
    <scope>NUCLEOTIDE SEQUENCE [LARGE SCALE GENOMIC DNA]</scope>
</reference>
<sequence length="261" mass="29215">MMYENSNNTNNNTPTNTINNSFSSSSSIAMSSSSATLPSESKNTQHFQYEDETIEVVIIENGEDDRDGYVEITSATKLVSPIVTIRGFNKAVLWTNAMPFQKLTRNNKNYVHVFALCKYLSMYNLSSNSVHPPQYYVLKRLICDLIIGAQSQVIDPIDDIKNQLCTLQQCINNGIGNGNVMAAGVYQPTTVDTGTTSANNNWTEYIRDMLRYENSSLLTNITTSLDNIKSLQIDLANKLAFSNDTMLDSFKSIKDIIIRKK</sequence>
<dbReference type="Pfam" id="PF05073">
    <property type="entry name" value="Baculo_p24"/>
    <property type="match status" value="1"/>
</dbReference>
<dbReference type="GeneID" id="16489520"/>
<dbReference type="KEGG" id="vg:16489520"/>
<dbReference type="RefSeq" id="YP_008378335.1">
    <property type="nucleotide sequence ID" value="NC_021923.1"/>
</dbReference>
<dbReference type="GO" id="GO:0019028">
    <property type="term" value="C:viral capsid"/>
    <property type="evidence" value="ECO:0007669"/>
    <property type="project" value="InterPro"/>
</dbReference>
<name>S5MK78_9ABAC</name>
<dbReference type="Proteomes" id="UP000203768">
    <property type="component" value="Segment"/>
</dbReference>
<evidence type="ECO:0000256" key="1">
    <source>
        <dbReference type="SAM" id="MobiDB-lite"/>
    </source>
</evidence>
<gene>
    <name evidence="2" type="ORF">Hesp119</name>
</gene>
<feature type="region of interest" description="Disordered" evidence="1">
    <location>
        <begin position="1"/>
        <end position="24"/>
    </location>
</feature>
<organism evidence="2 3">
    <name type="scientific">Hemileuca sp. nucleopolyhedrovirus</name>
    <dbReference type="NCBI Taxonomy" id="1367203"/>
    <lineage>
        <taxon>Viruses</taxon>
        <taxon>Viruses incertae sedis</taxon>
        <taxon>Naldaviricetes</taxon>
        <taxon>Lefavirales</taxon>
        <taxon>Baculoviridae</taxon>
        <taxon>Alphabaculovirus</taxon>
        <taxon>Alphabaculovirus heleucae</taxon>
        <taxon>Hemileuca species nucleopolyhedrovirus</taxon>
    </lineage>
</organism>
<dbReference type="InterPro" id="IPR007765">
    <property type="entry name" value="Baculo_p24"/>
</dbReference>
<accession>S5MK78</accession>
<proteinExistence type="predicted"/>
<evidence type="ECO:0000313" key="2">
    <source>
        <dbReference type="EMBL" id="AGR56871.1"/>
    </source>
</evidence>
<evidence type="ECO:0000313" key="3">
    <source>
        <dbReference type="Proteomes" id="UP000203768"/>
    </source>
</evidence>
<dbReference type="OrthoDB" id="18599at10239"/>
<keyword evidence="3" id="KW-1185">Reference proteome</keyword>
<dbReference type="EMBL" id="KF158713">
    <property type="protein sequence ID" value="AGR56871.1"/>
    <property type="molecule type" value="Genomic_DNA"/>
</dbReference>